<evidence type="ECO:0000313" key="2">
    <source>
        <dbReference type="Proteomes" id="UP000031737"/>
    </source>
</evidence>
<dbReference type="Proteomes" id="UP000031737">
    <property type="component" value="Unassembled WGS sequence"/>
</dbReference>
<protein>
    <submittedName>
        <fullName evidence="1">Uncharacterized protein</fullName>
    </submittedName>
</protein>
<gene>
    <name evidence="1" type="ORF">TRSC58_05523</name>
</gene>
<accession>A0A061J0I0</accession>
<comment type="caution">
    <text evidence="1">The sequence shown here is derived from an EMBL/GenBank/DDBJ whole genome shotgun (WGS) entry which is preliminary data.</text>
</comment>
<dbReference type="VEuPathDB" id="TriTrypDB:TRSC58_05523"/>
<proteinExistence type="predicted"/>
<sequence length="146" mass="16235">MAPPKAPLPARLIAGDFLGFNWNKVTWMAPYNNFYPITVCGGLGGRLWSSFIQYGHFHNRTGYNVLRNGILAIPSALAAFVMISNVDWYQGLACACFCLQQDVPTWAQTKYAEEMVYLSWNKPGAMAKHHYAGSVSIPGTEKLITE</sequence>
<keyword evidence="2" id="KW-1185">Reference proteome</keyword>
<evidence type="ECO:0000313" key="1">
    <source>
        <dbReference type="EMBL" id="ESL06797.1"/>
    </source>
</evidence>
<organism evidence="1 2">
    <name type="scientific">Trypanosoma rangeli SC58</name>
    <dbReference type="NCBI Taxonomy" id="429131"/>
    <lineage>
        <taxon>Eukaryota</taxon>
        <taxon>Discoba</taxon>
        <taxon>Euglenozoa</taxon>
        <taxon>Kinetoplastea</taxon>
        <taxon>Metakinetoplastina</taxon>
        <taxon>Trypanosomatida</taxon>
        <taxon>Trypanosomatidae</taxon>
        <taxon>Trypanosoma</taxon>
        <taxon>Herpetosoma</taxon>
    </lineage>
</organism>
<reference evidence="1 2" key="1">
    <citation type="submission" date="2013-07" db="EMBL/GenBank/DDBJ databases">
        <authorList>
            <person name="Stoco P.H."/>
            <person name="Wagner G."/>
            <person name="Gerber A."/>
            <person name="Zaha A."/>
            <person name="Thompson C."/>
            <person name="Bartholomeu D.C."/>
            <person name="Luckemeyer D.D."/>
            <person name="Bahia D."/>
            <person name="Loreto E."/>
            <person name="Prestes E.B."/>
            <person name="Lima F.M."/>
            <person name="Rodrigues-Luiz G."/>
            <person name="Vallejo G.A."/>
            <person name="Filho J.F."/>
            <person name="Monteiro K.M."/>
            <person name="Tyler K.M."/>
            <person name="de Almeida L.G."/>
            <person name="Ortiz M.F."/>
            <person name="Siervo M.A."/>
            <person name="de Moraes M.H."/>
            <person name="Cunha O.L."/>
            <person name="Mendonca-Neto R."/>
            <person name="Silva R."/>
            <person name="Teixeira S.M."/>
            <person name="Murta S.M."/>
            <person name="Sincero T.C."/>
            <person name="Mendes T.A."/>
            <person name="Urmenyi T.P."/>
            <person name="Silva V.G."/>
            <person name="da Rocha W.D."/>
            <person name="Andersson B."/>
            <person name="Romanha A.J."/>
            <person name="Steindel M."/>
            <person name="de Vasconcelos A.T."/>
            <person name="Grisard E.C."/>
        </authorList>
    </citation>
    <scope>NUCLEOTIDE SEQUENCE [LARGE SCALE GENOMIC DNA]</scope>
    <source>
        <strain evidence="1 2">SC58</strain>
    </source>
</reference>
<name>A0A061J0I0_TRYRA</name>
<dbReference type="EMBL" id="AUPL01005523">
    <property type="protein sequence ID" value="ESL06797.1"/>
    <property type="molecule type" value="Genomic_DNA"/>
</dbReference>
<dbReference type="AlphaFoldDB" id="A0A061J0I0"/>
<dbReference type="OrthoDB" id="238073at2759"/>